<dbReference type="RefSeq" id="XP_005646298.1">
    <property type="nucleotide sequence ID" value="XM_005646241.1"/>
</dbReference>
<evidence type="ECO:0000313" key="1">
    <source>
        <dbReference type="EMBL" id="EIE21754.1"/>
    </source>
</evidence>
<evidence type="ECO:0000313" key="2">
    <source>
        <dbReference type="Proteomes" id="UP000007264"/>
    </source>
</evidence>
<gene>
    <name evidence="1" type="ORF">COCSUDRAFT_37112</name>
</gene>
<name>I0YTN5_COCSC</name>
<dbReference type="Proteomes" id="UP000007264">
    <property type="component" value="Unassembled WGS sequence"/>
</dbReference>
<accession>I0YTN5</accession>
<dbReference type="EMBL" id="AGSI01000011">
    <property type="protein sequence ID" value="EIE21754.1"/>
    <property type="molecule type" value="Genomic_DNA"/>
</dbReference>
<keyword evidence="2" id="KW-1185">Reference proteome</keyword>
<sequence>MTAFQPSVSWAFLRQVRDKLWHDLRSAMLSTLPYRIEIEIRLIMKADRMPVQDPFDRKLL</sequence>
<dbReference type="GeneID" id="17039738"/>
<organism evidence="1 2">
    <name type="scientific">Coccomyxa subellipsoidea (strain C-169)</name>
    <name type="common">Green microalga</name>
    <dbReference type="NCBI Taxonomy" id="574566"/>
    <lineage>
        <taxon>Eukaryota</taxon>
        <taxon>Viridiplantae</taxon>
        <taxon>Chlorophyta</taxon>
        <taxon>core chlorophytes</taxon>
        <taxon>Trebouxiophyceae</taxon>
        <taxon>Trebouxiophyceae incertae sedis</taxon>
        <taxon>Coccomyxaceae</taxon>
        <taxon>Coccomyxa</taxon>
        <taxon>Coccomyxa subellipsoidea</taxon>
    </lineage>
</organism>
<protein>
    <submittedName>
        <fullName evidence="1">Uncharacterized protein</fullName>
    </submittedName>
</protein>
<dbReference type="AlphaFoldDB" id="I0YTN5"/>
<comment type="caution">
    <text evidence="1">The sequence shown here is derived from an EMBL/GenBank/DDBJ whole genome shotgun (WGS) entry which is preliminary data.</text>
</comment>
<reference evidence="1 2" key="1">
    <citation type="journal article" date="2012" name="Genome Biol.">
        <title>The genome of the polar eukaryotic microalga coccomyxa subellipsoidea reveals traits of cold adaptation.</title>
        <authorList>
            <person name="Blanc G."/>
            <person name="Agarkova I."/>
            <person name="Grimwood J."/>
            <person name="Kuo A."/>
            <person name="Brueggeman A."/>
            <person name="Dunigan D."/>
            <person name="Gurnon J."/>
            <person name="Ladunga I."/>
            <person name="Lindquist E."/>
            <person name="Lucas S."/>
            <person name="Pangilinan J."/>
            <person name="Proschold T."/>
            <person name="Salamov A."/>
            <person name="Schmutz J."/>
            <person name="Weeks D."/>
            <person name="Yamada T."/>
            <person name="Claverie J.M."/>
            <person name="Grigoriev I."/>
            <person name="Van Etten J."/>
            <person name="Lomsadze A."/>
            <person name="Borodovsky M."/>
        </authorList>
    </citation>
    <scope>NUCLEOTIDE SEQUENCE [LARGE SCALE GENOMIC DNA]</scope>
    <source>
        <strain evidence="1 2">C-169</strain>
    </source>
</reference>
<dbReference type="KEGG" id="csl:COCSUDRAFT_37112"/>
<proteinExistence type="predicted"/>